<dbReference type="SUPFAM" id="SSF55008">
    <property type="entry name" value="HMA, heavy metal-associated domain"/>
    <property type="match status" value="1"/>
</dbReference>
<accession>A0ABR3JCY4</accession>
<keyword evidence="7 9" id="KW-0472">Membrane</keyword>
<keyword evidence="3 9" id="KW-0812">Transmembrane</keyword>
<evidence type="ECO:0000256" key="3">
    <source>
        <dbReference type="ARBA" id="ARBA00022692"/>
    </source>
</evidence>
<feature type="compositionally biased region" description="Basic and acidic residues" evidence="8">
    <location>
        <begin position="20"/>
        <end position="33"/>
    </location>
</feature>
<dbReference type="SUPFAM" id="SSF81653">
    <property type="entry name" value="Calcium ATPase, transduction domain A"/>
    <property type="match status" value="1"/>
</dbReference>
<keyword evidence="12" id="KW-1185">Reference proteome</keyword>
<dbReference type="Gene3D" id="3.40.1110.10">
    <property type="entry name" value="Calcium-transporting ATPase, cytoplasmic domain N"/>
    <property type="match status" value="1"/>
</dbReference>
<evidence type="ECO:0000256" key="6">
    <source>
        <dbReference type="ARBA" id="ARBA00022989"/>
    </source>
</evidence>
<protein>
    <recommendedName>
        <fullName evidence="10">HMA domain-containing protein</fullName>
    </recommendedName>
</protein>
<dbReference type="InterPro" id="IPR036412">
    <property type="entry name" value="HAD-like_sf"/>
</dbReference>
<dbReference type="Pfam" id="PF00403">
    <property type="entry name" value="HMA"/>
    <property type="match status" value="1"/>
</dbReference>
<evidence type="ECO:0000313" key="11">
    <source>
        <dbReference type="EMBL" id="KAL0953570.1"/>
    </source>
</evidence>
<dbReference type="InterPro" id="IPR036163">
    <property type="entry name" value="HMA_dom_sf"/>
</dbReference>
<dbReference type="Gene3D" id="3.40.50.1000">
    <property type="entry name" value="HAD superfamily/HAD-like"/>
    <property type="match status" value="2"/>
</dbReference>
<feature type="transmembrane region" description="Helical" evidence="9">
    <location>
        <begin position="723"/>
        <end position="747"/>
    </location>
</feature>
<feature type="transmembrane region" description="Helical" evidence="9">
    <location>
        <begin position="657"/>
        <end position="676"/>
    </location>
</feature>
<dbReference type="SUPFAM" id="SSF81665">
    <property type="entry name" value="Calcium ATPase, transmembrane domain M"/>
    <property type="match status" value="1"/>
</dbReference>
<feature type="transmembrane region" description="Helical" evidence="9">
    <location>
        <begin position="963"/>
        <end position="990"/>
    </location>
</feature>
<dbReference type="InterPro" id="IPR059000">
    <property type="entry name" value="ATPase_P-type_domA"/>
</dbReference>
<dbReference type="EMBL" id="JASNQZ010000008">
    <property type="protein sequence ID" value="KAL0953570.1"/>
    <property type="molecule type" value="Genomic_DNA"/>
</dbReference>
<dbReference type="Pfam" id="PF00702">
    <property type="entry name" value="Hydrolase"/>
    <property type="match status" value="1"/>
</dbReference>
<name>A0ABR3JCY4_9AGAR</name>
<dbReference type="Gene3D" id="2.70.150.10">
    <property type="entry name" value="Calcium-transporting ATPase, cytoplasmic transduction domain A"/>
    <property type="match status" value="1"/>
</dbReference>
<evidence type="ECO:0000256" key="2">
    <source>
        <dbReference type="ARBA" id="ARBA00006024"/>
    </source>
</evidence>
<evidence type="ECO:0000256" key="5">
    <source>
        <dbReference type="ARBA" id="ARBA00022967"/>
    </source>
</evidence>
<feature type="transmembrane region" description="Helical" evidence="9">
    <location>
        <begin position="691"/>
        <end position="711"/>
    </location>
</feature>
<feature type="transmembrane region" description="Helical" evidence="9">
    <location>
        <begin position="1390"/>
        <end position="1408"/>
    </location>
</feature>
<dbReference type="PROSITE" id="PS01047">
    <property type="entry name" value="HMA_1"/>
    <property type="match status" value="1"/>
</dbReference>
<gene>
    <name evidence="11" type="ORF">HGRIS_004788</name>
</gene>
<dbReference type="SUPFAM" id="SSF56784">
    <property type="entry name" value="HAD-like"/>
    <property type="match status" value="1"/>
</dbReference>
<evidence type="ECO:0000313" key="12">
    <source>
        <dbReference type="Proteomes" id="UP001556367"/>
    </source>
</evidence>
<proteinExistence type="inferred from homology"/>
<evidence type="ECO:0000256" key="7">
    <source>
        <dbReference type="ARBA" id="ARBA00023136"/>
    </source>
</evidence>
<dbReference type="InterPro" id="IPR017969">
    <property type="entry name" value="Heavy-metal-associated_CS"/>
</dbReference>
<dbReference type="PROSITE" id="PS50846">
    <property type="entry name" value="HMA_2"/>
    <property type="match status" value="1"/>
</dbReference>
<keyword evidence="4" id="KW-0479">Metal-binding</keyword>
<feature type="transmembrane region" description="Helical" evidence="9">
    <location>
        <begin position="925"/>
        <end position="951"/>
    </location>
</feature>
<reference evidence="12" key="1">
    <citation type="submission" date="2024-06" db="EMBL/GenBank/DDBJ databases">
        <title>Multi-omics analyses provide insights into the biosynthesis of the anticancer antibiotic pleurotin in Hohenbuehelia grisea.</title>
        <authorList>
            <person name="Weaver J.A."/>
            <person name="Alberti F."/>
        </authorList>
    </citation>
    <scope>NUCLEOTIDE SEQUENCE [LARGE SCALE GENOMIC DNA]</scope>
    <source>
        <strain evidence="12">T-177</strain>
    </source>
</reference>
<dbReference type="InterPro" id="IPR006121">
    <property type="entry name" value="HMA_dom"/>
</dbReference>
<evidence type="ECO:0000256" key="8">
    <source>
        <dbReference type="SAM" id="MobiDB-lite"/>
    </source>
</evidence>
<dbReference type="Pfam" id="PF00122">
    <property type="entry name" value="E1-E2_ATPase"/>
    <property type="match status" value="1"/>
</dbReference>
<sequence>MPAERIQQQEAPDPPSEPKLTPRQDHRNRDARVEVCGPNPGEPVPLAGTVEASNCKCCTDEASIQLADTDDCAESCCGGDSSEVDGGISKAVDAAIIEDNLSPDQYDCCTSGKAAQQVNPSVKDTQDGCASSCCGELPEKTDERIVKPAEALPDACGCCTIKEERASMKGVNEDCADSCCGNSLGVEMEDADLAASPDETKLVSCDCCSDSVKPDHMSVKNVEEGCADSCCETSSDVGLDDFKSGVTEGKKAFGSCDCCIDESNADPVAPLSNEGQGTIRTARDVELAALNDIRNEDEVDDCSCCEKRSTVNMVALKLQKNTQQEILCGPKVQSQSPNDSACKCCEGPQIPELPEVRPTAAIDKIEADSSAPALQKNTQQELQDSDCPCCMEKRGASMYSSLADSPISAPVRASLARVICCQAPCCQPPGSVSFSQVLRSASTRLIRSVLRRSKPRASEISTCCKAPAIDEAVPEKHLDVANSPSAPLQTLFMTIGGMDCPACTPRVERALQKLDQVTDIKVDYVSGTASCLYDASTTTPDKITEHVSSLTGFVCRRRLGVNSQARTISLRFSPELVPAMSQLRQIFGTDAEDKENRVFEHQEDPAIVTFRMKSSVSPGSARAVPERFKEAGYPCEPIFVDEHELMRKQARDTVLRGVLRALISIAFLVPSLVLVWKPHILSSNPIARDSIVLAFSSVILFLASPIIIGAYKTLFIARHLDADVLISISTLSAYIYSVVIFALGPAINHDIGLDSFFETSSLLITLILISRIVSSTVRWFAVSSYLSHAFGNDVPNYAERVDPDRGHCIDRTHVSLLDAGDTILMPAGEVAPSDGTLIAGKAYFDESLITGEANPVSKVSGSTIVAGSRLLSSSTTESASQETRENTIRLKLTRAPHESSLVELQRVVSEARSSRPAIQDMADGLATFLIPCILVISALLLLIWTLVGVFVRGNTSGRAFSQALTYTIALLASSCPCALTLCVPLVYCVVVAKVAIRRGILVKDANAFIGASKVSDVVFDKTGTLTTGKLAVVDKTILPFHPALAHPISDVVPTSSVSSLFDPAQIEALVLALVLDDTHPVSSGVRSSLLSSSAIAEKAEPIQLEDKESIPGQGISARWNGNHAVKGGRLAFCIDTSADTTGLHPDVTRIISSGKTLFFLSIDSQVVAAYALQDSIKPQAESVVSKLRERGVRVSMLSGDNDDAAWEVGRALGFEREDVRGGCEPRVKRDIVRALVWKDECEQEVKEDIADNGSGQSIPDNSRTFLGRFNFFRSTFGDNRFVVFVGDGSNDAGVLSQANLGISFQSGTSLANAAADVILLSSQPSSHESTSPSDRASVDSDIQKVLTVLDLSGSTKRRIIVCFGWAVMYNFIAFILSSGVLVVWRLEPQWAGVGELISLLPVFLVAFAPRRG</sequence>
<keyword evidence="5" id="KW-1278">Translocase</keyword>
<dbReference type="PROSITE" id="PS00154">
    <property type="entry name" value="ATPASE_E1_E2"/>
    <property type="match status" value="1"/>
</dbReference>
<feature type="compositionally biased region" description="Polar residues" evidence="8">
    <location>
        <begin position="1"/>
        <end position="10"/>
    </location>
</feature>
<dbReference type="InterPro" id="IPR023214">
    <property type="entry name" value="HAD_sf"/>
</dbReference>
<dbReference type="PANTHER" id="PTHR43520:SF8">
    <property type="entry name" value="P-TYPE CU(+) TRANSPORTER"/>
    <property type="match status" value="1"/>
</dbReference>
<feature type="domain" description="HMA" evidence="10">
    <location>
        <begin position="489"/>
        <end position="555"/>
    </location>
</feature>
<dbReference type="InterPro" id="IPR023298">
    <property type="entry name" value="ATPase_P-typ_TM_dom_sf"/>
</dbReference>
<feature type="transmembrane region" description="Helical" evidence="9">
    <location>
        <begin position="1359"/>
        <end position="1384"/>
    </location>
</feature>
<evidence type="ECO:0000256" key="1">
    <source>
        <dbReference type="ARBA" id="ARBA00004370"/>
    </source>
</evidence>
<evidence type="ECO:0000256" key="4">
    <source>
        <dbReference type="ARBA" id="ARBA00022723"/>
    </source>
</evidence>
<dbReference type="PRINTS" id="PR00119">
    <property type="entry name" value="CATATPASE"/>
</dbReference>
<feature type="region of interest" description="Disordered" evidence="8">
    <location>
        <begin position="1"/>
        <end position="42"/>
    </location>
</feature>
<evidence type="ECO:0000259" key="10">
    <source>
        <dbReference type="PROSITE" id="PS50846"/>
    </source>
</evidence>
<dbReference type="InterPro" id="IPR018303">
    <property type="entry name" value="ATPase_P-typ_P_site"/>
</dbReference>
<dbReference type="PANTHER" id="PTHR43520">
    <property type="entry name" value="ATP7, ISOFORM B"/>
    <property type="match status" value="1"/>
</dbReference>
<comment type="subcellular location">
    <subcellularLocation>
        <location evidence="1">Membrane</location>
    </subcellularLocation>
</comment>
<feature type="transmembrane region" description="Helical" evidence="9">
    <location>
        <begin position="759"/>
        <end position="781"/>
    </location>
</feature>
<evidence type="ECO:0000256" key="9">
    <source>
        <dbReference type="SAM" id="Phobius"/>
    </source>
</evidence>
<comment type="similarity">
    <text evidence="2">Belongs to the cation transport ATPase (P-type) (TC 3.A.3) family. Type IB subfamily.</text>
</comment>
<organism evidence="11 12">
    <name type="scientific">Hohenbuehelia grisea</name>
    <dbReference type="NCBI Taxonomy" id="104357"/>
    <lineage>
        <taxon>Eukaryota</taxon>
        <taxon>Fungi</taxon>
        <taxon>Dikarya</taxon>
        <taxon>Basidiomycota</taxon>
        <taxon>Agaricomycotina</taxon>
        <taxon>Agaricomycetes</taxon>
        <taxon>Agaricomycetidae</taxon>
        <taxon>Agaricales</taxon>
        <taxon>Pleurotineae</taxon>
        <taxon>Pleurotaceae</taxon>
        <taxon>Hohenbuehelia</taxon>
    </lineage>
</organism>
<dbReference type="Proteomes" id="UP001556367">
    <property type="component" value="Unassembled WGS sequence"/>
</dbReference>
<dbReference type="InterPro" id="IPR008250">
    <property type="entry name" value="ATPase_P-typ_transduc_dom_A_sf"/>
</dbReference>
<dbReference type="InterPro" id="IPR023299">
    <property type="entry name" value="ATPase_P-typ_cyto_dom_N"/>
</dbReference>
<dbReference type="Gene3D" id="3.30.70.100">
    <property type="match status" value="1"/>
</dbReference>
<keyword evidence="6 9" id="KW-1133">Transmembrane helix</keyword>
<comment type="caution">
    <text evidence="11">The sequence shown here is derived from an EMBL/GenBank/DDBJ whole genome shotgun (WGS) entry which is preliminary data.</text>
</comment>
<dbReference type="CDD" id="cd00371">
    <property type="entry name" value="HMA"/>
    <property type="match status" value="1"/>
</dbReference>